<feature type="transmembrane region" description="Helical" evidence="10">
    <location>
        <begin position="29"/>
        <end position="48"/>
    </location>
</feature>
<dbReference type="InterPro" id="IPR050515">
    <property type="entry name" value="Beta-lactam/transpept"/>
</dbReference>
<dbReference type="Gene3D" id="3.40.710.10">
    <property type="entry name" value="DD-peptidase/beta-lactamase superfamily"/>
    <property type="match status" value="1"/>
</dbReference>
<dbReference type="STRING" id="1802055.A3A74_02175"/>
<keyword evidence="8 10" id="KW-0472">Membrane</keyword>
<evidence type="ECO:0000313" key="14">
    <source>
        <dbReference type="Proteomes" id="UP000179270"/>
    </source>
</evidence>
<protein>
    <recommendedName>
        <fullName evidence="15">Penicillin-binding protein 2</fullName>
    </recommendedName>
</protein>
<dbReference type="EMBL" id="MGAF01000022">
    <property type="protein sequence ID" value="OGK41127.1"/>
    <property type="molecule type" value="Genomic_DNA"/>
</dbReference>
<comment type="caution">
    <text evidence="13">The sequence shown here is derived from an EMBL/GenBank/DDBJ whole genome shotgun (WGS) entry which is preliminary data.</text>
</comment>
<keyword evidence="6" id="KW-0573">Peptidoglycan synthesis</keyword>
<evidence type="ECO:0000313" key="13">
    <source>
        <dbReference type="EMBL" id="OGK41127.1"/>
    </source>
</evidence>
<evidence type="ECO:0008006" key="15">
    <source>
        <dbReference type="Google" id="ProtNLM"/>
    </source>
</evidence>
<feature type="domain" description="Penicillin-binding protein transpeptidase" evidence="11">
    <location>
        <begin position="211"/>
        <end position="555"/>
    </location>
</feature>
<evidence type="ECO:0000256" key="6">
    <source>
        <dbReference type="ARBA" id="ARBA00022984"/>
    </source>
</evidence>
<dbReference type="SUPFAM" id="SSF56519">
    <property type="entry name" value="Penicillin binding protein dimerisation domain"/>
    <property type="match status" value="1"/>
</dbReference>
<keyword evidence="3" id="KW-1003">Cell membrane</keyword>
<keyword evidence="9" id="KW-0961">Cell wall biogenesis/degradation</keyword>
<dbReference type="AlphaFoldDB" id="A0A1F7ICN8"/>
<proteinExistence type="predicted"/>
<dbReference type="Gene3D" id="3.90.1310.10">
    <property type="entry name" value="Penicillin-binding protein 2a (Domain 2)"/>
    <property type="match status" value="1"/>
</dbReference>
<evidence type="ECO:0000256" key="10">
    <source>
        <dbReference type="SAM" id="Phobius"/>
    </source>
</evidence>
<name>A0A1F7ICN8_9BACT</name>
<keyword evidence="4 10" id="KW-0812">Transmembrane</keyword>
<evidence type="ECO:0000256" key="3">
    <source>
        <dbReference type="ARBA" id="ARBA00022475"/>
    </source>
</evidence>
<organism evidence="13 14">
    <name type="scientific">Candidatus Roizmanbacteria bacterium RIFCSPLOWO2_01_FULL_35_13</name>
    <dbReference type="NCBI Taxonomy" id="1802055"/>
    <lineage>
        <taxon>Bacteria</taxon>
        <taxon>Candidatus Roizmaniibacteriota</taxon>
    </lineage>
</organism>
<dbReference type="GO" id="GO:0008658">
    <property type="term" value="F:penicillin binding"/>
    <property type="evidence" value="ECO:0007669"/>
    <property type="project" value="InterPro"/>
</dbReference>
<dbReference type="InterPro" id="IPR036138">
    <property type="entry name" value="PBP_dimer_sf"/>
</dbReference>
<dbReference type="Pfam" id="PF03717">
    <property type="entry name" value="PBP_dimer"/>
    <property type="match status" value="1"/>
</dbReference>
<comment type="subcellular location">
    <subcellularLocation>
        <location evidence="2">Cell membrane</location>
    </subcellularLocation>
    <subcellularLocation>
        <location evidence="1">Membrane</location>
        <topology evidence="1">Single-pass membrane protein</topology>
    </subcellularLocation>
</comment>
<dbReference type="InterPro" id="IPR012338">
    <property type="entry name" value="Beta-lactam/transpept-like"/>
</dbReference>
<sequence length="562" mass="63259">MNKLPYFSRGESRQIHFEERKRFSAQTFLYLYICLLVILFFGLILRLFQLTIVKGSYYRQLSEQNRIREILIEPKRGKIIDRKGLTIAENKEADIDEKTERLTSSRIYNEAEAIAHILGYRQKADKNDFKDGACVNKLKTGDKIGKKGVEKLFDCQLRGKYGKKLIEVDAKGSNLRTLSLFPPVDGETIQLALDLELQNIAYGLIKDKKATIIATKPQTGEVLILASSPSFNPQDFEDENANTTALYLKSKEKPMFNRATEGTYAPGSVFKLILAAGALEEKKIDEKFTVEDTGILKAGPLEFGNWYFLQYGKTDGTVDIVKALRRSNDIFFYKIGDLLTPTKIKKWAEIFGYGAKTNIGFEEAEGLVPSAFWKKEVIKDRWYLGDTYNLSIGQGYLLVTPLQVNQVTSVFANDGNLCKPQLLKYQISDIKYQNCKKLPISQKTLDLVRQGMKEACTSGGTGWPFFQFSVTSSQSSVNTKSSDSKLTTENRPLTTDIRVGCKTGTAESHGKDTLPHAWFTVFAPFDKPEIALTVLLEEAGQGSDVAAPIAKEILKIYFERKE</sequence>
<dbReference type="GO" id="GO:0005886">
    <property type="term" value="C:plasma membrane"/>
    <property type="evidence" value="ECO:0007669"/>
    <property type="project" value="TreeGrafter"/>
</dbReference>
<evidence type="ECO:0000256" key="2">
    <source>
        <dbReference type="ARBA" id="ARBA00004236"/>
    </source>
</evidence>
<gene>
    <name evidence="13" type="ORF">A3A74_02175</name>
</gene>
<evidence type="ECO:0000256" key="8">
    <source>
        <dbReference type="ARBA" id="ARBA00023136"/>
    </source>
</evidence>
<evidence type="ECO:0000256" key="7">
    <source>
        <dbReference type="ARBA" id="ARBA00022989"/>
    </source>
</evidence>
<dbReference type="SUPFAM" id="SSF56601">
    <property type="entry name" value="beta-lactamase/transpeptidase-like"/>
    <property type="match status" value="1"/>
</dbReference>
<dbReference type="InterPro" id="IPR001460">
    <property type="entry name" value="PCN-bd_Tpept"/>
</dbReference>
<feature type="domain" description="Penicillin-binding protein dimerisation" evidence="12">
    <location>
        <begin position="103"/>
        <end position="178"/>
    </location>
</feature>
<dbReference type="Pfam" id="PF00905">
    <property type="entry name" value="Transpeptidase"/>
    <property type="match status" value="1"/>
</dbReference>
<reference evidence="13 14" key="1">
    <citation type="journal article" date="2016" name="Nat. Commun.">
        <title>Thousands of microbial genomes shed light on interconnected biogeochemical processes in an aquifer system.</title>
        <authorList>
            <person name="Anantharaman K."/>
            <person name="Brown C.T."/>
            <person name="Hug L.A."/>
            <person name="Sharon I."/>
            <person name="Castelle C.J."/>
            <person name="Probst A.J."/>
            <person name="Thomas B.C."/>
            <person name="Singh A."/>
            <person name="Wilkins M.J."/>
            <person name="Karaoz U."/>
            <person name="Brodie E.L."/>
            <person name="Williams K.H."/>
            <person name="Hubbard S.S."/>
            <person name="Banfield J.F."/>
        </authorList>
    </citation>
    <scope>NUCLEOTIDE SEQUENCE [LARGE SCALE GENOMIC DNA]</scope>
</reference>
<dbReference type="InterPro" id="IPR005311">
    <property type="entry name" value="PBP_dimer"/>
</dbReference>
<evidence type="ECO:0000256" key="1">
    <source>
        <dbReference type="ARBA" id="ARBA00004167"/>
    </source>
</evidence>
<keyword evidence="7 10" id="KW-1133">Transmembrane helix</keyword>
<accession>A0A1F7ICN8</accession>
<evidence type="ECO:0000256" key="9">
    <source>
        <dbReference type="ARBA" id="ARBA00023316"/>
    </source>
</evidence>
<dbReference type="GO" id="GO:0071555">
    <property type="term" value="P:cell wall organization"/>
    <property type="evidence" value="ECO:0007669"/>
    <property type="project" value="TreeGrafter"/>
</dbReference>
<keyword evidence="5" id="KW-0133">Cell shape</keyword>
<evidence type="ECO:0000259" key="12">
    <source>
        <dbReference type="Pfam" id="PF03717"/>
    </source>
</evidence>
<evidence type="ECO:0000256" key="5">
    <source>
        <dbReference type="ARBA" id="ARBA00022960"/>
    </source>
</evidence>
<dbReference type="PANTHER" id="PTHR30627">
    <property type="entry name" value="PEPTIDOGLYCAN D,D-TRANSPEPTIDASE"/>
    <property type="match status" value="1"/>
</dbReference>
<dbReference type="PANTHER" id="PTHR30627:SF2">
    <property type="entry name" value="PEPTIDOGLYCAN D,D-TRANSPEPTIDASE MRDA"/>
    <property type="match status" value="1"/>
</dbReference>
<evidence type="ECO:0000256" key="4">
    <source>
        <dbReference type="ARBA" id="ARBA00022692"/>
    </source>
</evidence>
<evidence type="ECO:0000259" key="11">
    <source>
        <dbReference type="Pfam" id="PF00905"/>
    </source>
</evidence>
<dbReference type="Proteomes" id="UP000179270">
    <property type="component" value="Unassembled WGS sequence"/>
</dbReference>